<dbReference type="Proteomes" id="UP000002358">
    <property type="component" value="Unassembled WGS sequence"/>
</dbReference>
<dbReference type="AlphaFoldDB" id="A0A7M7QFS7"/>
<dbReference type="OrthoDB" id="7701713at2759"/>
<accession>A0A7M7QFS7</accession>
<dbReference type="RefSeq" id="XP_031786068.1">
    <property type="nucleotide sequence ID" value="XM_031930208.2"/>
</dbReference>
<dbReference type="KEGG" id="nvi:116417399"/>
<dbReference type="InParanoid" id="A0A7M7QFS7"/>
<organism evidence="3 4">
    <name type="scientific">Nasonia vitripennis</name>
    <name type="common">Parasitic wasp</name>
    <dbReference type="NCBI Taxonomy" id="7425"/>
    <lineage>
        <taxon>Eukaryota</taxon>
        <taxon>Metazoa</taxon>
        <taxon>Ecdysozoa</taxon>
        <taxon>Arthropoda</taxon>
        <taxon>Hexapoda</taxon>
        <taxon>Insecta</taxon>
        <taxon>Pterygota</taxon>
        <taxon>Neoptera</taxon>
        <taxon>Endopterygota</taxon>
        <taxon>Hymenoptera</taxon>
        <taxon>Apocrita</taxon>
        <taxon>Proctotrupomorpha</taxon>
        <taxon>Chalcidoidea</taxon>
        <taxon>Pteromalidae</taxon>
        <taxon>Pteromalinae</taxon>
        <taxon>Nasonia</taxon>
    </lineage>
</organism>
<dbReference type="PANTHER" id="PTHR12243">
    <property type="entry name" value="MADF DOMAIN TRANSCRIPTION FACTOR"/>
    <property type="match status" value="1"/>
</dbReference>
<feature type="region of interest" description="Disordered" evidence="1">
    <location>
        <begin position="1"/>
        <end position="30"/>
    </location>
</feature>
<dbReference type="GeneID" id="116417399"/>
<dbReference type="EnsemblMetazoa" id="XM_031930208">
    <property type="protein sequence ID" value="XP_031786068"/>
    <property type="gene ID" value="LOC116417399"/>
</dbReference>
<protein>
    <recommendedName>
        <fullName evidence="2">MADF domain-containing protein</fullName>
    </recommendedName>
</protein>
<feature type="domain" description="MADF" evidence="2">
    <location>
        <begin position="34"/>
        <end position="95"/>
    </location>
</feature>
<dbReference type="Pfam" id="PF10545">
    <property type="entry name" value="MADF_DNA_bdg"/>
    <property type="match status" value="1"/>
</dbReference>
<evidence type="ECO:0000259" key="2">
    <source>
        <dbReference type="Pfam" id="PF10545"/>
    </source>
</evidence>
<evidence type="ECO:0000313" key="4">
    <source>
        <dbReference type="Proteomes" id="UP000002358"/>
    </source>
</evidence>
<dbReference type="InterPro" id="IPR039353">
    <property type="entry name" value="TF_Adf1"/>
</dbReference>
<feature type="region of interest" description="Disordered" evidence="1">
    <location>
        <begin position="106"/>
        <end position="164"/>
    </location>
</feature>
<proteinExistence type="predicted"/>
<sequence length="215" mass="24595">MHPHGKMSKNVARMRAQERSARQVLPPPREPCCDATLEEVSEKLNGKLNAHEMQLKFKSLKDTFRKIILHEQQASGSARQDEESKWKYYQLLSFLRDSCLLQNNTRSNVPETSMDESMDASTVVESEEHPSGYGSDNDTTSASNVQHRRRRSSKSTSSNQEENRSALNKIADFICQPEPPLQLPTPPVQPDELELLMNSALLQLRKLPYEKRMRT</sequence>
<dbReference type="SMR" id="A0A7M7QFS7"/>
<dbReference type="InterPro" id="IPR006578">
    <property type="entry name" value="MADF-dom"/>
</dbReference>
<evidence type="ECO:0000256" key="1">
    <source>
        <dbReference type="SAM" id="MobiDB-lite"/>
    </source>
</evidence>
<feature type="compositionally biased region" description="Polar residues" evidence="1">
    <location>
        <begin position="134"/>
        <end position="145"/>
    </location>
</feature>
<keyword evidence="4" id="KW-1185">Reference proteome</keyword>
<dbReference type="PANTHER" id="PTHR12243:SF67">
    <property type="entry name" value="COREPRESSOR OF PANGOLIN, ISOFORM A-RELATED"/>
    <property type="match status" value="1"/>
</dbReference>
<evidence type="ECO:0000313" key="3">
    <source>
        <dbReference type="EnsemblMetazoa" id="XP_031786068"/>
    </source>
</evidence>
<name>A0A7M7QFS7_NASVI</name>
<reference evidence="3" key="1">
    <citation type="submission" date="2021-01" db="UniProtKB">
        <authorList>
            <consortium name="EnsemblMetazoa"/>
        </authorList>
    </citation>
    <scope>IDENTIFICATION</scope>
</reference>